<evidence type="ECO:0000256" key="1">
    <source>
        <dbReference type="SAM" id="MobiDB-lite"/>
    </source>
</evidence>
<feature type="region of interest" description="Disordered" evidence="1">
    <location>
        <begin position="27"/>
        <end position="67"/>
    </location>
</feature>
<accession>A0A2P6V5S2</accession>
<reference evidence="2 3" key="1">
    <citation type="journal article" date="2018" name="Plant J.">
        <title>Genome sequences of Chlorella sorokiniana UTEX 1602 and Micractinium conductrix SAG 241.80: implications to maltose excretion by a green alga.</title>
        <authorList>
            <person name="Arriola M.B."/>
            <person name="Velmurugan N."/>
            <person name="Zhang Y."/>
            <person name="Plunkett M.H."/>
            <person name="Hondzo H."/>
            <person name="Barney B.M."/>
        </authorList>
    </citation>
    <scope>NUCLEOTIDE SEQUENCE [LARGE SCALE GENOMIC DNA]</scope>
    <source>
        <strain evidence="2 3">SAG 241.80</strain>
    </source>
</reference>
<comment type="caution">
    <text evidence="2">The sequence shown here is derived from an EMBL/GenBank/DDBJ whole genome shotgun (WGS) entry which is preliminary data.</text>
</comment>
<dbReference type="Proteomes" id="UP000239649">
    <property type="component" value="Unassembled WGS sequence"/>
</dbReference>
<gene>
    <name evidence="2" type="ORF">C2E20_7139</name>
</gene>
<proteinExistence type="predicted"/>
<sequence length="170" mass="17505">MGAGQSRQGLDDDFFLDSGVRVTQGLLEQLDGKPRPSRPAPGGGLPFAGSAAAQGLRPPTQQAELSDAALAAGDASLAAALQRSRRVGGLLLRHEEAELAAANQLADELVAREFAAPSRPHPCSQQADDCVRCYTEHASDSLACAAAVEAYGACAKAAWQEALSRNAAAP</sequence>
<organism evidence="2 3">
    <name type="scientific">Micractinium conductrix</name>
    <dbReference type="NCBI Taxonomy" id="554055"/>
    <lineage>
        <taxon>Eukaryota</taxon>
        <taxon>Viridiplantae</taxon>
        <taxon>Chlorophyta</taxon>
        <taxon>core chlorophytes</taxon>
        <taxon>Trebouxiophyceae</taxon>
        <taxon>Chlorellales</taxon>
        <taxon>Chlorellaceae</taxon>
        <taxon>Chlorella clade</taxon>
        <taxon>Micractinium</taxon>
    </lineage>
</organism>
<keyword evidence="3" id="KW-1185">Reference proteome</keyword>
<evidence type="ECO:0000313" key="3">
    <source>
        <dbReference type="Proteomes" id="UP000239649"/>
    </source>
</evidence>
<dbReference type="EMBL" id="LHPF02000027">
    <property type="protein sequence ID" value="PSC69439.1"/>
    <property type="molecule type" value="Genomic_DNA"/>
</dbReference>
<dbReference type="InterPro" id="IPR009069">
    <property type="entry name" value="Cys_alpha_HP_mot_SF"/>
</dbReference>
<dbReference type="PANTHER" id="PTHR47587:SF2">
    <property type="entry name" value="OS05G0103500 PROTEIN"/>
    <property type="match status" value="1"/>
</dbReference>
<dbReference type="OrthoDB" id="541597at2759"/>
<name>A0A2P6V5S2_9CHLO</name>
<dbReference type="AlphaFoldDB" id="A0A2P6V5S2"/>
<dbReference type="SUPFAM" id="SSF47072">
    <property type="entry name" value="Cysteine alpha-hairpin motif"/>
    <property type="match status" value="1"/>
</dbReference>
<dbReference type="PANTHER" id="PTHR47587">
    <property type="entry name" value="OS05G0103500 PROTEIN"/>
    <property type="match status" value="1"/>
</dbReference>
<protein>
    <submittedName>
        <fullName evidence="2">Cytochrome c oxidase assembly</fullName>
    </submittedName>
</protein>
<evidence type="ECO:0000313" key="2">
    <source>
        <dbReference type="EMBL" id="PSC69439.1"/>
    </source>
</evidence>